<dbReference type="NCBIfam" id="TIGR00792">
    <property type="entry name" value="gph"/>
    <property type="match status" value="1"/>
</dbReference>
<feature type="transmembrane region" description="Helical" evidence="2">
    <location>
        <begin position="178"/>
        <end position="197"/>
    </location>
</feature>
<organism evidence="3 4">
    <name type="scientific">Bowmanella denitrificans</name>
    <dbReference type="NCBI Taxonomy" id="366582"/>
    <lineage>
        <taxon>Bacteria</taxon>
        <taxon>Pseudomonadati</taxon>
        <taxon>Pseudomonadota</taxon>
        <taxon>Gammaproteobacteria</taxon>
        <taxon>Alteromonadales</taxon>
        <taxon>Alteromonadaceae</taxon>
        <taxon>Bowmanella</taxon>
    </lineage>
</organism>
<feature type="transmembrane region" description="Helical" evidence="2">
    <location>
        <begin position="146"/>
        <end position="166"/>
    </location>
</feature>
<dbReference type="InterPro" id="IPR036259">
    <property type="entry name" value="MFS_trans_sf"/>
</dbReference>
<comment type="caution">
    <text evidence="3">The sequence shown here is derived from an EMBL/GenBank/DDBJ whole genome shotgun (WGS) entry which is preliminary data.</text>
</comment>
<evidence type="ECO:0000256" key="2">
    <source>
        <dbReference type="SAM" id="Phobius"/>
    </source>
</evidence>
<feature type="transmembrane region" description="Helical" evidence="2">
    <location>
        <begin position="78"/>
        <end position="94"/>
    </location>
</feature>
<gene>
    <name evidence="3" type="ORF">GCM10009092_01890</name>
</gene>
<feature type="transmembrane region" description="Helical" evidence="2">
    <location>
        <begin position="264"/>
        <end position="285"/>
    </location>
</feature>
<dbReference type="EMBL" id="BAAAEI010000001">
    <property type="protein sequence ID" value="GAA0341002.1"/>
    <property type="molecule type" value="Genomic_DNA"/>
</dbReference>
<dbReference type="Pfam" id="PF13347">
    <property type="entry name" value="MFS_2"/>
    <property type="match status" value="1"/>
</dbReference>
<proteinExistence type="inferred from homology"/>
<dbReference type="Gene3D" id="1.20.1250.20">
    <property type="entry name" value="MFS general substrate transporter like domains"/>
    <property type="match status" value="2"/>
</dbReference>
<reference evidence="3 4" key="1">
    <citation type="journal article" date="2019" name="Int. J. Syst. Evol. Microbiol.">
        <title>The Global Catalogue of Microorganisms (GCM) 10K type strain sequencing project: providing services to taxonomists for standard genome sequencing and annotation.</title>
        <authorList>
            <consortium name="The Broad Institute Genomics Platform"/>
            <consortium name="The Broad Institute Genome Sequencing Center for Infectious Disease"/>
            <person name="Wu L."/>
            <person name="Ma J."/>
        </authorList>
    </citation>
    <scope>NUCLEOTIDE SEQUENCE [LARGE SCALE GENOMIC DNA]</scope>
    <source>
        <strain evidence="3 4">JCM 13378</strain>
    </source>
</reference>
<feature type="transmembrane region" description="Helical" evidence="2">
    <location>
        <begin position="292"/>
        <end position="311"/>
    </location>
</feature>
<dbReference type="SUPFAM" id="SSF103473">
    <property type="entry name" value="MFS general substrate transporter"/>
    <property type="match status" value="1"/>
</dbReference>
<dbReference type="PANTHER" id="PTHR11328:SF24">
    <property type="entry name" value="MAJOR FACILITATOR SUPERFAMILY (MFS) PROFILE DOMAIN-CONTAINING PROTEIN"/>
    <property type="match status" value="1"/>
</dbReference>
<accession>A0ABN0WL64</accession>
<keyword evidence="2" id="KW-0472">Membrane</keyword>
<dbReference type="PANTHER" id="PTHR11328">
    <property type="entry name" value="MAJOR FACILITATOR SUPERFAMILY DOMAIN-CONTAINING PROTEIN"/>
    <property type="match status" value="1"/>
</dbReference>
<evidence type="ECO:0000313" key="3">
    <source>
        <dbReference type="EMBL" id="GAA0341002.1"/>
    </source>
</evidence>
<comment type="similarity">
    <text evidence="1">Belongs to the sodium:galactoside symporter (TC 2.A.2) family.</text>
</comment>
<keyword evidence="2" id="KW-1133">Transmembrane helix</keyword>
<feature type="transmembrane region" description="Helical" evidence="2">
    <location>
        <begin position="359"/>
        <end position="385"/>
    </location>
</feature>
<feature type="transmembrane region" description="Helical" evidence="2">
    <location>
        <begin position="317"/>
        <end position="338"/>
    </location>
</feature>
<keyword evidence="2" id="KW-0812">Transmembrane</keyword>
<evidence type="ECO:0000256" key="1">
    <source>
        <dbReference type="ARBA" id="ARBA00009617"/>
    </source>
</evidence>
<feature type="transmembrane region" description="Helical" evidence="2">
    <location>
        <begin position="397"/>
        <end position="419"/>
    </location>
</feature>
<dbReference type="RefSeq" id="WP_102796493.1">
    <property type="nucleotide sequence ID" value="NZ_BAAAEI010000001.1"/>
</dbReference>
<feature type="transmembrane region" description="Helical" evidence="2">
    <location>
        <begin position="229"/>
        <end position="252"/>
    </location>
</feature>
<feature type="transmembrane region" description="Helical" evidence="2">
    <location>
        <begin position="38"/>
        <end position="57"/>
    </location>
</feature>
<feature type="transmembrane region" description="Helical" evidence="2">
    <location>
        <begin position="106"/>
        <end position="126"/>
    </location>
</feature>
<keyword evidence="4" id="KW-1185">Reference proteome</keyword>
<evidence type="ECO:0000313" key="4">
    <source>
        <dbReference type="Proteomes" id="UP001501757"/>
    </source>
</evidence>
<dbReference type="InterPro" id="IPR001927">
    <property type="entry name" value="Na/Gal_symport"/>
</dbReference>
<dbReference type="Proteomes" id="UP001501757">
    <property type="component" value="Unassembled WGS sequence"/>
</dbReference>
<dbReference type="InterPro" id="IPR039672">
    <property type="entry name" value="MFS_2"/>
</dbReference>
<name>A0ABN0WL64_9ALTE</name>
<sequence>MLSVREKVAYGLGDTASNIVFQSVMLFLSFFYTDIFGLSPALVGTLFLVVRIFDAVTDPLMGAINDRTQTRHGKFRPYLLWLAVPFGVISVLAFTTPDLSADGKVIYAFATYGLLMLAYTAINIPYSALGGVLTANPAERVSVQSYRFVFGMLGGLLVTACTLPLVDFFGQGDKAKGYQLTIAAMSVLGVIMFWLCFAGTKERVFPPADQKSSFWQDMGALWHNDQWRILSLAALFVLVGMVLRNTLAIYYVKYYLGREDLITLFVTLGMLGNIAGCAVAQWLAARVCKVKAYMTIQLIAALLCVATYFVAGEQTLLAFGIYVLWCFILQMGTPLLWAKMADVVDYGQYRSGVRITGMTYSSVVFFIKMGLALGGALAGWLLAFYSYQPDQPQSSETLQGILLSFTWLPALAFLIVALIMKFYKLGNQEVEKVRLALAGAESR</sequence>
<protein>
    <submittedName>
        <fullName evidence="3">MFS transporter</fullName>
    </submittedName>
</protein>
<dbReference type="CDD" id="cd17332">
    <property type="entry name" value="MFS_MelB_like"/>
    <property type="match status" value="1"/>
</dbReference>